<reference evidence="1 2" key="1">
    <citation type="submission" date="2016-10" db="EMBL/GenBank/DDBJ databases">
        <authorList>
            <person name="de Groot N.N."/>
        </authorList>
    </citation>
    <scope>NUCLEOTIDE SEQUENCE [LARGE SCALE GENOMIC DNA]</scope>
    <source>
        <strain evidence="1 2">CDM_5</strain>
    </source>
</reference>
<dbReference type="Proteomes" id="UP000183894">
    <property type="component" value="Unassembled WGS sequence"/>
</dbReference>
<accession>A0A1H7T7S6</accession>
<evidence type="ECO:0000313" key="2">
    <source>
        <dbReference type="Proteomes" id="UP000183894"/>
    </source>
</evidence>
<proteinExistence type="predicted"/>
<organism evidence="1 2">
    <name type="scientific">Haloferax larsenii</name>
    <dbReference type="NCBI Taxonomy" id="302484"/>
    <lineage>
        <taxon>Archaea</taxon>
        <taxon>Methanobacteriati</taxon>
        <taxon>Methanobacteriota</taxon>
        <taxon>Stenosarchaea group</taxon>
        <taxon>Halobacteria</taxon>
        <taxon>Halobacteriales</taxon>
        <taxon>Haloferacaceae</taxon>
        <taxon>Haloferax</taxon>
    </lineage>
</organism>
<dbReference type="EMBL" id="FOAD01000008">
    <property type="protein sequence ID" value="SEL79847.1"/>
    <property type="molecule type" value="Genomic_DNA"/>
</dbReference>
<dbReference type="PROSITE" id="PS51257">
    <property type="entry name" value="PROKAR_LIPOPROTEIN"/>
    <property type="match status" value="1"/>
</dbReference>
<name>A0A1H7T7S6_HALLR</name>
<sequence length="142" mass="15222">MLPRRNFLQGCLIAISAGSSGCLGLSKSAPQPGLLLVNSDTEPRTVEVSVTNTAGKLLYKGTLTIPAENRIERDLAIDSSPIVVSAQLESNPHTTTDGELDFRGCREARAVISVRDSSIYITGKDVCDSDETILSKWPDFGL</sequence>
<gene>
    <name evidence="1" type="ORF">SAMN04488691_10873</name>
</gene>
<evidence type="ECO:0000313" key="1">
    <source>
        <dbReference type="EMBL" id="SEL79847.1"/>
    </source>
</evidence>
<dbReference type="AlphaFoldDB" id="A0A1H7T7S6"/>
<protein>
    <submittedName>
        <fullName evidence="1">Uncharacterized protein</fullName>
    </submittedName>
</protein>